<comment type="catalytic activity">
    <reaction evidence="1">
        <text>ATP + protein L-histidine = ADP + protein N-phospho-L-histidine.</text>
        <dbReference type="EC" id="2.7.13.3"/>
    </reaction>
</comment>
<dbReference type="STRING" id="1524460.IX84_29655"/>
<keyword evidence="6" id="KW-1133">Transmembrane helix</keyword>
<evidence type="ECO:0000256" key="6">
    <source>
        <dbReference type="SAM" id="Phobius"/>
    </source>
</evidence>
<dbReference type="SUPFAM" id="SSF47384">
    <property type="entry name" value="Homodimeric domain of signal transducing histidine kinase"/>
    <property type="match status" value="1"/>
</dbReference>
<reference evidence="8 9" key="1">
    <citation type="journal article" date="2014" name="Int. J. Syst. Evol. Microbiol.">
        <title>Phaeodactylibacter xiamenensis gen. nov., sp. nov., a member of the family Saprospiraceae isolated from the marine alga Phaeodactylum tricornutum.</title>
        <authorList>
            <person name="Chen Z.Jr."/>
            <person name="Lei X."/>
            <person name="Lai Q."/>
            <person name="Li Y."/>
            <person name="Zhang B."/>
            <person name="Zhang J."/>
            <person name="Zhang H."/>
            <person name="Yang L."/>
            <person name="Zheng W."/>
            <person name="Tian Y."/>
            <person name="Yu Z."/>
            <person name="Xu H.Jr."/>
            <person name="Zheng T."/>
        </authorList>
    </citation>
    <scope>NUCLEOTIDE SEQUENCE [LARGE SCALE GENOMIC DNA]</scope>
    <source>
        <strain evidence="8 9">KD52</strain>
    </source>
</reference>
<accession>A0A098RYX2</accession>
<dbReference type="InterPro" id="IPR005467">
    <property type="entry name" value="His_kinase_dom"/>
</dbReference>
<dbReference type="PROSITE" id="PS50109">
    <property type="entry name" value="HIS_KIN"/>
    <property type="match status" value="1"/>
</dbReference>
<sequence length="321" mass="35326">MAYQESTAIADSLSKAENRAAIQEIRTRYETEQTEAENEFLRLENQQTIKQRNRILAAVAILLLLLSVLGVLYHKVLQGRRQIAAQNLKLAELNQTKDQLFAIIAHDLRGEASAFQQLAQIVGFHLKNRNLDRLEQVFGQVNKSAANLNTLLDNLLQWALTQLEGVRLKPTSVHLQQEAAHTLQLFESHAELKDIQLIDEVPPNLNAFADQNSVQLILRNLISNAIKFTPPSGRIRVSGKQDGQQVVLSVEDTGQGMSANQIAAVMEGRSVESREGTSGERGTGLGLPLCKAFAERNQGAFTIEPQPGGGTLCLVRLPVTG</sequence>
<dbReference type="RefSeq" id="WP_044229383.1">
    <property type="nucleotide sequence ID" value="NZ_JBKAGJ010000011.1"/>
</dbReference>
<evidence type="ECO:0000256" key="3">
    <source>
        <dbReference type="ARBA" id="ARBA00022679"/>
    </source>
</evidence>
<evidence type="ECO:0000313" key="9">
    <source>
        <dbReference type="Proteomes" id="UP000029736"/>
    </source>
</evidence>
<dbReference type="CDD" id="cd00075">
    <property type="entry name" value="HATPase"/>
    <property type="match status" value="1"/>
</dbReference>
<evidence type="ECO:0000256" key="1">
    <source>
        <dbReference type="ARBA" id="ARBA00000085"/>
    </source>
</evidence>
<dbReference type="PANTHER" id="PTHR43711:SF1">
    <property type="entry name" value="HISTIDINE KINASE 1"/>
    <property type="match status" value="1"/>
</dbReference>
<keyword evidence="3" id="KW-0808">Transferase</keyword>
<dbReference type="Gene3D" id="1.10.287.130">
    <property type="match status" value="1"/>
</dbReference>
<keyword evidence="4" id="KW-0418">Kinase</keyword>
<dbReference type="GO" id="GO:0000155">
    <property type="term" value="F:phosphorelay sensor kinase activity"/>
    <property type="evidence" value="ECO:0007669"/>
    <property type="project" value="InterPro"/>
</dbReference>
<evidence type="ECO:0000313" key="8">
    <source>
        <dbReference type="EMBL" id="KGE85066.1"/>
    </source>
</evidence>
<evidence type="ECO:0000256" key="2">
    <source>
        <dbReference type="ARBA" id="ARBA00012438"/>
    </source>
</evidence>
<keyword evidence="6" id="KW-0812">Transmembrane</keyword>
<dbReference type="SUPFAM" id="SSF55874">
    <property type="entry name" value="ATPase domain of HSP90 chaperone/DNA topoisomerase II/histidine kinase"/>
    <property type="match status" value="1"/>
</dbReference>
<dbReference type="Gene3D" id="3.30.565.10">
    <property type="entry name" value="Histidine kinase-like ATPase, C-terminal domain"/>
    <property type="match status" value="1"/>
</dbReference>
<gene>
    <name evidence="8" type="ORF">IX84_29655</name>
</gene>
<evidence type="ECO:0000259" key="7">
    <source>
        <dbReference type="PROSITE" id="PS50109"/>
    </source>
</evidence>
<dbReference type="InterPro" id="IPR004358">
    <property type="entry name" value="Sig_transdc_His_kin-like_C"/>
</dbReference>
<keyword evidence="9" id="KW-1185">Reference proteome</keyword>
<organism evidence="8 9">
    <name type="scientific">Phaeodactylibacter xiamenensis</name>
    <dbReference type="NCBI Taxonomy" id="1524460"/>
    <lineage>
        <taxon>Bacteria</taxon>
        <taxon>Pseudomonadati</taxon>
        <taxon>Bacteroidota</taxon>
        <taxon>Saprospiria</taxon>
        <taxon>Saprospirales</taxon>
        <taxon>Haliscomenobacteraceae</taxon>
        <taxon>Phaeodactylibacter</taxon>
    </lineage>
</organism>
<proteinExistence type="predicted"/>
<name>A0A098RYX2_9BACT</name>
<keyword evidence="6" id="KW-0472">Membrane</keyword>
<protein>
    <recommendedName>
        <fullName evidence="2">histidine kinase</fullName>
        <ecNumber evidence="2">2.7.13.3</ecNumber>
    </recommendedName>
</protein>
<keyword evidence="5" id="KW-0902">Two-component regulatory system</keyword>
<comment type="caution">
    <text evidence="8">The sequence shown here is derived from an EMBL/GenBank/DDBJ whole genome shotgun (WGS) entry which is preliminary data.</text>
</comment>
<dbReference type="AlphaFoldDB" id="A0A098RYX2"/>
<dbReference type="PRINTS" id="PR00344">
    <property type="entry name" value="BCTRLSENSOR"/>
</dbReference>
<dbReference type="Pfam" id="PF02518">
    <property type="entry name" value="HATPase_c"/>
    <property type="match status" value="1"/>
</dbReference>
<evidence type="ECO:0000256" key="5">
    <source>
        <dbReference type="ARBA" id="ARBA00023012"/>
    </source>
</evidence>
<feature type="domain" description="Histidine kinase" evidence="7">
    <location>
        <begin position="103"/>
        <end position="321"/>
    </location>
</feature>
<dbReference type="Proteomes" id="UP000029736">
    <property type="component" value="Unassembled WGS sequence"/>
</dbReference>
<dbReference type="InterPro" id="IPR036097">
    <property type="entry name" value="HisK_dim/P_sf"/>
</dbReference>
<dbReference type="InterPro" id="IPR036890">
    <property type="entry name" value="HATPase_C_sf"/>
</dbReference>
<dbReference type="OrthoDB" id="9781208at2"/>
<dbReference type="InterPro" id="IPR050736">
    <property type="entry name" value="Sensor_HK_Regulatory"/>
</dbReference>
<dbReference type="EC" id="2.7.13.3" evidence="2"/>
<dbReference type="EMBL" id="JPOS01000093">
    <property type="protein sequence ID" value="KGE85066.1"/>
    <property type="molecule type" value="Genomic_DNA"/>
</dbReference>
<dbReference type="PANTHER" id="PTHR43711">
    <property type="entry name" value="TWO-COMPONENT HISTIDINE KINASE"/>
    <property type="match status" value="1"/>
</dbReference>
<evidence type="ECO:0000256" key="4">
    <source>
        <dbReference type="ARBA" id="ARBA00022777"/>
    </source>
</evidence>
<dbReference type="SMART" id="SM00387">
    <property type="entry name" value="HATPase_c"/>
    <property type="match status" value="1"/>
</dbReference>
<feature type="transmembrane region" description="Helical" evidence="6">
    <location>
        <begin position="55"/>
        <end position="73"/>
    </location>
</feature>
<dbReference type="InterPro" id="IPR003594">
    <property type="entry name" value="HATPase_dom"/>
</dbReference>